<organism evidence="1 2">
    <name type="scientific">Ladona fulva</name>
    <name type="common">Scarce chaser dragonfly</name>
    <name type="synonym">Libellula fulva</name>
    <dbReference type="NCBI Taxonomy" id="123851"/>
    <lineage>
        <taxon>Eukaryota</taxon>
        <taxon>Metazoa</taxon>
        <taxon>Ecdysozoa</taxon>
        <taxon>Arthropoda</taxon>
        <taxon>Hexapoda</taxon>
        <taxon>Insecta</taxon>
        <taxon>Pterygota</taxon>
        <taxon>Palaeoptera</taxon>
        <taxon>Odonata</taxon>
        <taxon>Epiprocta</taxon>
        <taxon>Anisoptera</taxon>
        <taxon>Libelluloidea</taxon>
        <taxon>Libellulidae</taxon>
        <taxon>Ladona</taxon>
    </lineage>
</organism>
<gene>
    <name evidence="1" type="ORF">J437_LFUL001273</name>
</gene>
<reference evidence="1" key="1">
    <citation type="submission" date="2013-04" db="EMBL/GenBank/DDBJ databases">
        <authorList>
            <person name="Qu J."/>
            <person name="Murali S.C."/>
            <person name="Bandaranaike D."/>
            <person name="Bellair M."/>
            <person name="Blankenburg K."/>
            <person name="Chao H."/>
            <person name="Dinh H."/>
            <person name="Doddapaneni H."/>
            <person name="Downs B."/>
            <person name="Dugan-Rocha S."/>
            <person name="Elkadiri S."/>
            <person name="Gnanaolivu R.D."/>
            <person name="Hernandez B."/>
            <person name="Javaid M."/>
            <person name="Jayaseelan J.C."/>
            <person name="Lee S."/>
            <person name="Li M."/>
            <person name="Ming W."/>
            <person name="Munidasa M."/>
            <person name="Muniz J."/>
            <person name="Nguyen L."/>
            <person name="Ongeri F."/>
            <person name="Osuji N."/>
            <person name="Pu L.-L."/>
            <person name="Puazo M."/>
            <person name="Qu C."/>
            <person name="Quiroz J."/>
            <person name="Raj R."/>
            <person name="Weissenberger G."/>
            <person name="Xin Y."/>
            <person name="Zou X."/>
            <person name="Han Y."/>
            <person name="Richards S."/>
            <person name="Worley K."/>
            <person name="Muzny D."/>
            <person name="Gibbs R."/>
        </authorList>
    </citation>
    <scope>NUCLEOTIDE SEQUENCE</scope>
    <source>
        <strain evidence="1">Sampled in the wild</strain>
    </source>
</reference>
<dbReference type="OrthoDB" id="10674314at2759"/>
<dbReference type="Proteomes" id="UP000792457">
    <property type="component" value="Unassembled WGS sequence"/>
</dbReference>
<proteinExistence type="predicted"/>
<evidence type="ECO:0000313" key="2">
    <source>
        <dbReference type="Proteomes" id="UP000792457"/>
    </source>
</evidence>
<dbReference type="EMBL" id="KZ308126">
    <property type="protein sequence ID" value="KAG8222181.1"/>
    <property type="molecule type" value="Genomic_DNA"/>
</dbReference>
<protein>
    <submittedName>
        <fullName evidence="1">Uncharacterized protein</fullName>
    </submittedName>
</protein>
<sequence>MAKSCEVTDLCLFHRKISETNKFLDNLKSSEVDSMLKDFVQKFRNTSKDKNNTEIKHLHPHPNVKSTSPFKLCPLLHAEVGLWKTVFFGMVKTGCFDDLIDFKRYDSKKSKVIQKPIQQTKKISSSQPKDRKIYLRKSTFRHDVPVEQVLKEYRENTVYSKHRLSKIDSKAIYKALHSSKLKNQEIVPKNPICRSEETGTHIINLCFDKDDTETSSNKVTKATVNNQTKANIKPGINSKNQGIKKKTG</sequence>
<name>A0A8K0JT37_LADFU</name>
<evidence type="ECO:0000313" key="1">
    <source>
        <dbReference type="EMBL" id="KAG8222181.1"/>
    </source>
</evidence>
<comment type="caution">
    <text evidence="1">The sequence shown here is derived from an EMBL/GenBank/DDBJ whole genome shotgun (WGS) entry which is preliminary data.</text>
</comment>
<accession>A0A8K0JT37</accession>
<keyword evidence="2" id="KW-1185">Reference proteome</keyword>
<dbReference type="AlphaFoldDB" id="A0A8K0JT37"/>
<reference evidence="1" key="2">
    <citation type="submission" date="2017-10" db="EMBL/GenBank/DDBJ databases">
        <title>Ladona fulva Genome sequencing and assembly.</title>
        <authorList>
            <person name="Murali S."/>
            <person name="Richards S."/>
            <person name="Bandaranaike D."/>
            <person name="Bellair M."/>
            <person name="Blankenburg K."/>
            <person name="Chao H."/>
            <person name="Dinh H."/>
            <person name="Doddapaneni H."/>
            <person name="Dugan-Rocha S."/>
            <person name="Elkadiri S."/>
            <person name="Gnanaolivu R."/>
            <person name="Hernandez B."/>
            <person name="Skinner E."/>
            <person name="Javaid M."/>
            <person name="Lee S."/>
            <person name="Li M."/>
            <person name="Ming W."/>
            <person name="Munidasa M."/>
            <person name="Muniz J."/>
            <person name="Nguyen L."/>
            <person name="Hughes D."/>
            <person name="Osuji N."/>
            <person name="Pu L.-L."/>
            <person name="Puazo M."/>
            <person name="Qu C."/>
            <person name="Quiroz J."/>
            <person name="Raj R."/>
            <person name="Weissenberger G."/>
            <person name="Xin Y."/>
            <person name="Zou X."/>
            <person name="Han Y."/>
            <person name="Worley K."/>
            <person name="Muzny D."/>
            <person name="Gibbs R."/>
        </authorList>
    </citation>
    <scope>NUCLEOTIDE SEQUENCE</scope>
    <source>
        <strain evidence="1">Sampled in the wild</strain>
    </source>
</reference>